<keyword evidence="2 4" id="KW-0863">Zinc-finger</keyword>
<protein>
    <recommendedName>
        <fullName evidence="7">RING-type domain-containing protein</fullName>
    </recommendedName>
</protein>
<dbReference type="SMART" id="SM00184">
    <property type="entry name" value="RING"/>
    <property type="match status" value="1"/>
</dbReference>
<dbReference type="SUPFAM" id="SSF57850">
    <property type="entry name" value="RING/U-box"/>
    <property type="match status" value="1"/>
</dbReference>
<evidence type="ECO:0000256" key="3">
    <source>
        <dbReference type="ARBA" id="ARBA00022833"/>
    </source>
</evidence>
<gene>
    <name evidence="8" type="ORF">GSOID_T00029343001</name>
</gene>
<dbReference type="InterPro" id="IPR001841">
    <property type="entry name" value="Znf_RING"/>
</dbReference>
<keyword evidence="1" id="KW-0479">Metal-binding</keyword>
<evidence type="ECO:0000256" key="4">
    <source>
        <dbReference type="PROSITE-ProRule" id="PRU00175"/>
    </source>
</evidence>
<proteinExistence type="predicted"/>
<feature type="region of interest" description="Disordered" evidence="6">
    <location>
        <begin position="155"/>
        <end position="179"/>
    </location>
</feature>
<evidence type="ECO:0000256" key="5">
    <source>
        <dbReference type="SAM" id="Coils"/>
    </source>
</evidence>
<evidence type="ECO:0000259" key="7">
    <source>
        <dbReference type="PROSITE" id="PS50089"/>
    </source>
</evidence>
<keyword evidence="3" id="KW-0862">Zinc</keyword>
<dbReference type="Gene3D" id="3.30.40.10">
    <property type="entry name" value="Zinc/RING finger domain, C3HC4 (zinc finger)"/>
    <property type="match status" value="1"/>
</dbReference>
<dbReference type="EMBL" id="FN654331">
    <property type="protein sequence ID" value="CBY32047.1"/>
    <property type="molecule type" value="Genomic_DNA"/>
</dbReference>
<keyword evidence="5" id="KW-0175">Coiled coil</keyword>
<dbReference type="PROSITE" id="PS50089">
    <property type="entry name" value="ZF_RING_2"/>
    <property type="match status" value="1"/>
</dbReference>
<evidence type="ECO:0000256" key="1">
    <source>
        <dbReference type="ARBA" id="ARBA00022723"/>
    </source>
</evidence>
<dbReference type="InterPro" id="IPR013083">
    <property type="entry name" value="Znf_RING/FYVE/PHD"/>
</dbReference>
<accession>E4Y910</accession>
<sequence>MKRPETHVSLDKFVVSNGDRGQCFGCKNFYYETAVVSSKAYCRKCFSKNFPDNSNAKFEKTDAKFRCRKTCGAEDLSFDQFFIGNCCVDASRSIGKCNCTAETKAETAAKKVVTCRKALEDAEKEKQEANDELNDKKKRRKIIQKRALFLGSAAMKEDNSELESEEEGENKKNNSGERNVTNTEGETCKVCFEIYAEGDRQKSAIIPCGHQACLGCLSSLPQKSCPTCRADFTDDKILKLFP</sequence>
<dbReference type="Pfam" id="PF13920">
    <property type="entry name" value="zf-C3HC4_3"/>
    <property type="match status" value="1"/>
</dbReference>
<reference evidence="8" key="1">
    <citation type="journal article" date="2010" name="Science">
        <title>Plasticity of animal genome architecture unmasked by rapid evolution of a pelagic tunicate.</title>
        <authorList>
            <person name="Denoeud F."/>
            <person name="Henriet S."/>
            <person name="Mungpakdee S."/>
            <person name="Aury J.M."/>
            <person name="Da Silva C."/>
            <person name="Brinkmann H."/>
            <person name="Mikhaleva J."/>
            <person name="Olsen L.C."/>
            <person name="Jubin C."/>
            <person name="Canestro C."/>
            <person name="Bouquet J.M."/>
            <person name="Danks G."/>
            <person name="Poulain J."/>
            <person name="Campsteijn C."/>
            <person name="Adamski M."/>
            <person name="Cross I."/>
            <person name="Yadetie F."/>
            <person name="Muffato M."/>
            <person name="Louis A."/>
            <person name="Butcher S."/>
            <person name="Tsagkogeorga G."/>
            <person name="Konrad A."/>
            <person name="Singh S."/>
            <person name="Jensen M.F."/>
            <person name="Cong E.H."/>
            <person name="Eikeseth-Otteraa H."/>
            <person name="Noel B."/>
            <person name="Anthouard V."/>
            <person name="Porcel B.M."/>
            <person name="Kachouri-Lafond R."/>
            <person name="Nishino A."/>
            <person name="Ugolini M."/>
            <person name="Chourrout P."/>
            <person name="Nishida H."/>
            <person name="Aasland R."/>
            <person name="Huzurbazar S."/>
            <person name="Westhof E."/>
            <person name="Delsuc F."/>
            <person name="Lehrach H."/>
            <person name="Reinhardt R."/>
            <person name="Weissenbach J."/>
            <person name="Roy S.W."/>
            <person name="Artiguenave F."/>
            <person name="Postlethwait J.H."/>
            <person name="Manak J.R."/>
            <person name="Thompson E.M."/>
            <person name="Jaillon O."/>
            <person name="Du Pasquier L."/>
            <person name="Boudinot P."/>
            <person name="Liberles D.A."/>
            <person name="Volff J.N."/>
            <person name="Philippe H."/>
            <person name="Lenhard B."/>
            <person name="Roest Crollius H."/>
            <person name="Wincker P."/>
            <person name="Chourrout D."/>
        </authorList>
    </citation>
    <scope>NUCLEOTIDE SEQUENCE [LARGE SCALE GENOMIC DNA]</scope>
</reference>
<dbReference type="AlphaFoldDB" id="E4Y910"/>
<feature type="coiled-coil region" evidence="5">
    <location>
        <begin position="105"/>
        <end position="146"/>
    </location>
</feature>
<evidence type="ECO:0000256" key="2">
    <source>
        <dbReference type="ARBA" id="ARBA00022771"/>
    </source>
</evidence>
<evidence type="ECO:0000256" key="6">
    <source>
        <dbReference type="SAM" id="MobiDB-lite"/>
    </source>
</evidence>
<feature type="domain" description="RING-type" evidence="7">
    <location>
        <begin position="188"/>
        <end position="229"/>
    </location>
</feature>
<dbReference type="GO" id="GO:0008270">
    <property type="term" value="F:zinc ion binding"/>
    <property type="evidence" value="ECO:0007669"/>
    <property type="project" value="UniProtKB-KW"/>
</dbReference>
<evidence type="ECO:0000313" key="8">
    <source>
        <dbReference type="EMBL" id="CBY32047.1"/>
    </source>
</evidence>
<name>E4Y910_OIKDI</name>
<organism evidence="8">
    <name type="scientific">Oikopleura dioica</name>
    <name type="common">Tunicate</name>
    <dbReference type="NCBI Taxonomy" id="34765"/>
    <lineage>
        <taxon>Eukaryota</taxon>
        <taxon>Metazoa</taxon>
        <taxon>Chordata</taxon>
        <taxon>Tunicata</taxon>
        <taxon>Appendicularia</taxon>
        <taxon>Copelata</taxon>
        <taxon>Oikopleuridae</taxon>
        <taxon>Oikopleura</taxon>
    </lineage>
</organism>
<dbReference type="Proteomes" id="UP000011014">
    <property type="component" value="Unassembled WGS sequence"/>
</dbReference>